<dbReference type="Proteomes" id="UP000759537">
    <property type="component" value="Unassembled WGS sequence"/>
</dbReference>
<comment type="caution">
    <text evidence="1">The sequence shown here is derived from an EMBL/GenBank/DDBJ whole genome shotgun (WGS) entry which is preliminary data.</text>
</comment>
<gene>
    <name evidence="1" type="ORF">DFH94DRAFT_279179</name>
</gene>
<sequence length="106" mass="12341">MLFRLFVCRAVLIGPRSFCEKSLIIYYKWRTTRNHEGSYPPRVVISAAEDPEFHAIIMSFDAYVVGIEWKVVTETGWAPNFVPTGSTRRCESEPYDTYCDDDYEKT</sequence>
<reference evidence="1" key="1">
    <citation type="submission" date="2019-10" db="EMBL/GenBank/DDBJ databases">
        <authorList>
            <consortium name="DOE Joint Genome Institute"/>
            <person name="Kuo A."/>
            <person name="Miyauchi S."/>
            <person name="Kiss E."/>
            <person name="Drula E."/>
            <person name="Kohler A."/>
            <person name="Sanchez-Garcia M."/>
            <person name="Andreopoulos B."/>
            <person name="Barry K.W."/>
            <person name="Bonito G."/>
            <person name="Buee M."/>
            <person name="Carver A."/>
            <person name="Chen C."/>
            <person name="Cichocki N."/>
            <person name="Clum A."/>
            <person name="Culley D."/>
            <person name="Crous P.W."/>
            <person name="Fauchery L."/>
            <person name="Girlanda M."/>
            <person name="Hayes R."/>
            <person name="Keri Z."/>
            <person name="LaButti K."/>
            <person name="Lipzen A."/>
            <person name="Lombard V."/>
            <person name="Magnuson J."/>
            <person name="Maillard F."/>
            <person name="Morin E."/>
            <person name="Murat C."/>
            <person name="Nolan M."/>
            <person name="Ohm R."/>
            <person name="Pangilinan J."/>
            <person name="Pereira M."/>
            <person name="Perotto S."/>
            <person name="Peter M."/>
            <person name="Riley R."/>
            <person name="Sitrit Y."/>
            <person name="Stielow B."/>
            <person name="Szollosi G."/>
            <person name="Zifcakova L."/>
            <person name="Stursova M."/>
            <person name="Spatafora J.W."/>
            <person name="Tedersoo L."/>
            <person name="Vaario L.-M."/>
            <person name="Yamada A."/>
            <person name="Yan M."/>
            <person name="Wang P."/>
            <person name="Xu J."/>
            <person name="Bruns T."/>
            <person name="Baldrian P."/>
            <person name="Vilgalys R."/>
            <person name="Henrissat B."/>
            <person name="Grigoriev I.V."/>
            <person name="Hibbett D."/>
            <person name="Nagy L.G."/>
            <person name="Martin F.M."/>
        </authorList>
    </citation>
    <scope>NUCLEOTIDE SEQUENCE</scope>
    <source>
        <strain evidence="1">Prilba</strain>
    </source>
</reference>
<protein>
    <submittedName>
        <fullName evidence="1">Uncharacterized protein</fullName>
    </submittedName>
</protein>
<reference evidence="1" key="2">
    <citation type="journal article" date="2020" name="Nat. Commun.">
        <title>Large-scale genome sequencing of mycorrhizal fungi provides insights into the early evolution of symbiotic traits.</title>
        <authorList>
            <person name="Miyauchi S."/>
            <person name="Kiss E."/>
            <person name="Kuo A."/>
            <person name="Drula E."/>
            <person name="Kohler A."/>
            <person name="Sanchez-Garcia M."/>
            <person name="Morin E."/>
            <person name="Andreopoulos B."/>
            <person name="Barry K.W."/>
            <person name="Bonito G."/>
            <person name="Buee M."/>
            <person name="Carver A."/>
            <person name="Chen C."/>
            <person name="Cichocki N."/>
            <person name="Clum A."/>
            <person name="Culley D."/>
            <person name="Crous P.W."/>
            <person name="Fauchery L."/>
            <person name="Girlanda M."/>
            <person name="Hayes R.D."/>
            <person name="Keri Z."/>
            <person name="LaButti K."/>
            <person name="Lipzen A."/>
            <person name="Lombard V."/>
            <person name="Magnuson J."/>
            <person name="Maillard F."/>
            <person name="Murat C."/>
            <person name="Nolan M."/>
            <person name="Ohm R.A."/>
            <person name="Pangilinan J."/>
            <person name="Pereira M.F."/>
            <person name="Perotto S."/>
            <person name="Peter M."/>
            <person name="Pfister S."/>
            <person name="Riley R."/>
            <person name="Sitrit Y."/>
            <person name="Stielow J.B."/>
            <person name="Szollosi G."/>
            <person name="Zifcakova L."/>
            <person name="Stursova M."/>
            <person name="Spatafora J.W."/>
            <person name="Tedersoo L."/>
            <person name="Vaario L.M."/>
            <person name="Yamada A."/>
            <person name="Yan M."/>
            <person name="Wang P."/>
            <person name="Xu J."/>
            <person name="Bruns T."/>
            <person name="Baldrian P."/>
            <person name="Vilgalys R."/>
            <person name="Dunand C."/>
            <person name="Henrissat B."/>
            <person name="Grigoriev I.V."/>
            <person name="Hibbett D."/>
            <person name="Nagy L.G."/>
            <person name="Martin F.M."/>
        </authorList>
    </citation>
    <scope>NUCLEOTIDE SEQUENCE</scope>
    <source>
        <strain evidence="1">Prilba</strain>
    </source>
</reference>
<organism evidence="1 2">
    <name type="scientific">Russula ochroleuca</name>
    <dbReference type="NCBI Taxonomy" id="152965"/>
    <lineage>
        <taxon>Eukaryota</taxon>
        <taxon>Fungi</taxon>
        <taxon>Dikarya</taxon>
        <taxon>Basidiomycota</taxon>
        <taxon>Agaricomycotina</taxon>
        <taxon>Agaricomycetes</taxon>
        <taxon>Russulales</taxon>
        <taxon>Russulaceae</taxon>
        <taxon>Russula</taxon>
    </lineage>
</organism>
<accession>A0A9P5JWU5</accession>
<evidence type="ECO:0000313" key="2">
    <source>
        <dbReference type="Proteomes" id="UP000759537"/>
    </source>
</evidence>
<evidence type="ECO:0000313" key="1">
    <source>
        <dbReference type="EMBL" id="KAF8468730.1"/>
    </source>
</evidence>
<name>A0A9P5JWU5_9AGAM</name>
<dbReference type="EMBL" id="WHVB01000030">
    <property type="protein sequence ID" value="KAF8468730.1"/>
    <property type="molecule type" value="Genomic_DNA"/>
</dbReference>
<dbReference type="AlphaFoldDB" id="A0A9P5JWU5"/>
<keyword evidence="2" id="KW-1185">Reference proteome</keyword>
<proteinExistence type="predicted"/>